<feature type="transmembrane region" description="Helical" evidence="6">
    <location>
        <begin position="275"/>
        <end position="292"/>
    </location>
</feature>
<keyword evidence="9" id="KW-1185">Reference proteome</keyword>
<dbReference type="PANTHER" id="PTHR32322">
    <property type="entry name" value="INNER MEMBRANE TRANSPORTER"/>
    <property type="match status" value="1"/>
</dbReference>
<keyword evidence="4 6" id="KW-1133">Transmembrane helix</keyword>
<evidence type="ECO:0000256" key="6">
    <source>
        <dbReference type="SAM" id="Phobius"/>
    </source>
</evidence>
<evidence type="ECO:0000256" key="2">
    <source>
        <dbReference type="ARBA" id="ARBA00007362"/>
    </source>
</evidence>
<dbReference type="RefSeq" id="WP_377579060.1">
    <property type="nucleotide sequence ID" value="NZ_JBHTKA010000003.1"/>
</dbReference>
<feature type="domain" description="EamA" evidence="7">
    <location>
        <begin position="7"/>
        <end position="142"/>
    </location>
</feature>
<keyword evidence="3 6" id="KW-0812">Transmembrane</keyword>
<accession>A0ABW3K1P5</accession>
<dbReference type="SUPFAM" id="SSF103481">
    <property type="entry name" value="Multidrug resistance efflux transporter EmrE"/>
    <property type="match status" value="2"/>
</dbReference>
<dbReference type="PANTHER" id="PTHR32322:SF2">
    <property type="entry name" value="EAMA DOMAIN-CONTAINING PROTEIN"/>
    <property type="match status" value="1"/>
</dbReference>
<feature type="transmembrane region" description="Helical" evidence="6">
    <location>
        <begin position="7"/>
        <end position="30"/>
    </location>
</feature>
<comment type="subcellular location">
    <subcellularLocation>
        <location evidence="1">Membrane</location>
        <topology evidence="1">Multi-pass membrane protein</topology>
    </subcellularLocation>
</comment>
<dbReference type="Proteomes" id="UP001597112">
    <property type="component" value="Unassembled WGS sequence"/>
</dbReference>
<feature type="transmembrane region" description="Helical" evidence="6">
    <location>
        <begin position="36"/>
        <end position="57"/>
    </location>
</feature>
<evidence type="ECO:0000256" key="4">
    <source>
        <dbReference type="ARBA" id="ARBA00022989"/>
    </source>
</evidence>
<feature type="transmembrane region" description="Helical" evidence="6">
    <location>
        <begin position="219"/>
        <end position="238"/>
    </location>
</feature>
<sequence>MKKELLFAYIALAAICIIWGTTYLVMRMAVVEFPPFLFVSVRQIIAGLILAGFMLTIGKVKLPAGSAYLIRQAIAGFFMITLGNGLVAWAEVHIPSGVAAVICSLMPVTVILINLSINKDERPTVPIMLGVAIGMVGIVLIFSEHIGEFTRIEYILGIIVTFVAVLSWASASIWMKKQNTENSNPFLNAGLQMFFGGIWMIPLSLIFDDLSDVQWTASVVYPLIYLIALGSIVAYACYSYALRKLPMTIVSLYAYVNPLVAVVLGWVVLDEKLNMKIWVAILLTVAGIYIVNRGYQLRDAWKAQFSR</sequence>
<dbReference type="InterPro" id="IPR050638">
    <property type="entry name" value="AA-Vitamin_Transporters"/>
</dbReference>
<dbReference type="Gene3D" id="1.10.3730.20">
    <property type="match status" value="1"/>
</dbReference>
<feature type="transmembrane region" description="Helical" evidence="6">
    <location>
        <begin position="186"/>
        <end position="207"/>
    </location>
</feature>
<dbReference type="Pfam" id="PF00892">
    <property type="entry name" value="EamA"/>
    <property type="match status" value="2"/>
</dbReference>
<evidence type="ECO:0000256" key="1">
    <source>
        <dbReference type="ARBA" id="ARBA00004141"/>
    </source>
</evidence>
<feature type="transmembrane region" description="Helical" evidence="6">
    <location>
        <begin position="69"/>
        <end position="90"/>
    </location>
</feature>
<name>A0ABW3K1P5_9BACT</name>
<evidence type="ECO:0000313" key="9">
    <source>
        <dbReference type="Proteomes" id="UP001597112"/>
    </source>
</evidence>
<keyword evidence="5 6" id="KW-0472">Membrane</keyword>
<feature type="transmembrane region" description="Helical" evidence="6">
    <location>
        <begin position="96"/>
        <end position="117"/>
    </location>
</feature>
<comment type="caution">
    <text evidence="8">The sequence shown here is derived from an EMBL/GenBank/DDBJ whole genome shotgun (WGS) entry which is preliminary data.</text>
</comment>
<organism evidence="8 9">
    <name type="scientific">Ohtaekwangia kribbensis</name>
    <dbReference type="NCBI Taxonomy" id="688913"/>
    <lineage>
        <taxon>Bacteria</taxon>
        <taxon>Pseudomonadati</taxon>
        <taxon>Bacteroidota</taxon>
        <taxon>Cytophagia</taxon>
        <taxon>Cytophagales</taxon>
        <taxon>Fulvivirgaceae</taxon>
        <taxon>Ohtaekwangia</taxon>
    </lineage>
</organism>
<feature type="domain" description="EamA" evidence="7">
    <location>
        <begin position="156"/>
        <end position="292"/>
    </location>
</feature>
<proteinExistence type="inferred from homology"/>
<evidence type="ECO:0000256" key="3">
    <source>
        <dbReference type="ARBA" id="ARBA00022692"/>
    </source>
</evidence>
<evidence type="ECO:0000256" key="5">
    <source>
        <dbReference type="ARBA" id="ARBA00023136"/>
    </source>
</evidence>
<gene>
    <name evidence="8" type="ORF">ACFQ21_11420</name>
</gene>
<evidence type="ECO:0000313" key="8">
    <source>
        <dbReference type="EMBL" id="MFD0999920.1"/>
    </source>
</evidence>
<dbReference type="InterPro" id="IPR000620">
    <property type="entry name" value="EamA_dom"/>
</dbReference>
<reference evidence="9" key="1">
    <citation type="journal article" date="2019" name="Int. J. Syst. Evol. Microbiol.">
        <title>The Global Catalogue of Microorganisms (GCM) 10K type strain sequencing project: providing services to taxonomists for standard genome sequencing and annotation.</title>
        <authorList>
            <consortium name="The Broad Institute Genomics Platform"/>
            <consortium name="The Broad Institute Genome Sequencing Center for Infectious Disease"/>
            <person name="Wu L."/>
            <person name="Ma J."/>
        </authorList>
    </citation>
    <scope>NUCLEOTIDE SEQUENCE [LARGE SCALE GENOMIC DNA]</scope>
    <source>
        <strain evidence="9">CCUG 58938</strain>
    </source>
</reference>
<dbReference type="InterPro" id="IPR037185">
    <property type="entry name" value="EmrE-like"/>
</dbReference>
<protein>
    <submittedName>
        <fullName evidence="8">DMT family transporter</fullName>
    </submittedName>
</protein>
<feature type="transmembrane region" description="Helical" evidence="6">
    <location>
        <begin position="124"/>
        <end position="142"/>
    </location>
</feature>
<comment type="similarity">
    <text evidence="2">Belongs to the EamA transporter family.</text>
</comment>
<dbReference type="EMBL" id="JBHTKA010000003">
    <property type="protein sequence ID" value="MFD0999920.1"/>
    <property type="molecule type" value="Genomic_DNA"/>
</dbReference>
<feature type="transmembrane region" description="Helical" evidence="6">
    <location>
        <begin position="154"/>
        <end position="174"/>
    </location>
</feature>
<feature type="transmembrane region" description="Helical" evidence="6">
    <location>
        <begin position="250"/>
        <end position="269"/>
    </location>
</feature>
<evidence type="ECO:0000259" key="7">
    <source>
        <dbReference type="Pfam" id="PF00892"/>
    </source>
</evidence>